<dbReference type="GO" id="GO:0005524">
    <property type="term" value="F:ATP binding"/>
    <property type="evidence" value="ECO:0007669"/>
    <property type="project" value="InterPro"/>
</dbReference>
<dbReference type="GO" id="GO:0004672">
    <property type="term" value="F:protein kinase activity"/>
    <property type="evidence" value="ECO:0007669"/>
    <property type="project" value="InterPro"/>
</dbReference>
<dbReference type="SUPFAM" id="SSF56112">
    <property type="entry name" value="Protein kinase-like (PK-like)"/>
    <property type="match status" value="1"/>
</dbReference>
<evidence type="ECO:0000313" key="3">
    <source>
        <dbReference type="EMBL" id="KAK9799375.1"/>
    </source>
</evidence>
<feature type="compositionally biased region" description="Polar residues" evidence="1">
    <location>
        <begin position="164"/>
        <end position="173"/>
    </location>
</feature>
<dbReference type="InterPro" id="IPR000719">
    <property type="entry name" value="Prot_kinase_dom"/>
</dbReference>
<dbReference type="InterPro" id="IPR052396">
    <property type="entry name" value="Meiotic_Drive_Suppr_Kinase"/>
</dbReference>
<reference evidence="3 4" key="1">
    <citation type="journal article" date="2024" name="Nat. Commun.">
        <title>Phylogenomics reveals the evolutionary origins of lichenization in chlorophyte algae.</title>
        <authorList>
            <person name="Puginier C."/>
            <person name="Libourel C."/>
            <person name="Otte J."/>
            <person name="Skaloud P."/>
            <person name="Haon M."/>
            <person name="Grisel S."/>
            <person name="Petersen M."/>
            <person name="Berrin J.G."/>
            <person name="Delaux P.M."/>
            <person name="Dal Grande F."/>
            <person name="Keller J."/>
        </authorList>
    </citation>
    <scope>NUCLEOTIDE SEQUENCE [LARGE SCALE GENOMIC DNA]</scope>
    <source>
        <strain evidence="3 4">SAG 2036</strain>
    </source>
</reference>
<accession>A0AAW1NX97</accession>
<dbReference type="PANTHER" id="PTHR37171:SF1">
    <property type="entry name" value="SERINE_THREONINE-PROTEIN KINASE YRZF-RELATED"/>
    <property type="match status" value="1"/>
</dbReference>
<feature type="domain" description="Protein kinase" evidence="2">
    <location>
        <begin position="152"/>
        <end position="352"/>
    </location>
</feature>
<organism evidence="3 4">
    <name type="scientific">Symbiochloris irregularis</name>
    <dbReference type="NCBI Taxonomy" id="706552"/>
    <lineage>
        <taxon>Eukaryota</taxon>
        <taxon>Viridiplantae</taxon>
        <taxon>Chlorophyta</taxon>
        <taxon>core chlorophytes</taxon>
        <taxon>Trebouxiophyceae</taxon>
        <taxon>Trebouxiales</taxon>
        <taxon>Trebouxiaceae</taxon>
        <taxon>Symbiochloris</taxon>
    </lineage>
</organism>
<evidence type="ECO:0000313" key="4">
    <source>
        <dbReference type="Proteomes" id="UP001465755"/>
    </source>
</evidence>
<protein>
    <recommendedName>
        <fullName evidence="2">Protein kinase domain-containing protein</fullName>
    </recommendedName>
</protein>
<name>A0AAW1NX97_9CHLO</name>
<sequence length="352" mass="37744">MASIGAERQAATACDNAVMLLGDDGYVSSIKMPAEVKLEAQFGLDPTEDLVAALKDPATRESYASSVMQLLSYMLKEGTQYGLLITNRILVAFKRHGGQGAERLKGLGVFQMPLDGTDPTAAQLSFALACKAVAQPRMDHQQVEITPANKEWICSVTMADTAQGESTLSQSKPTPGKKRRQASEQTRRYVRKRLMAELGGEAHSADGLTAENDSLLPMQPCNPLLQWFIALPDRQEVMALEQLERSGCELAVSLATHGSFLSGTEGFVATRVEGQTFASWQDIHAHAAAALAALAAVHDAGVLHGDLRPDAFVISGDKNNTLKIMDFDRAALRPSADELAAEAAALRSHLGT</sequence>
<feature type="region of interest" description="Disordered" evidence="1">
    <location>
        <begin position="164"/>
        <end position="186"/>
    </location>
</feature>
<evidence type="ECO:0000259" key="2">
    <source>
        <dbReference type="PROSITE" id="PS50011"/>
    </source>
</evidence>
<dbReference type="Gene3D" id="1.10.510.10">
    <property type="entry name" value="Transferase(Phosphotransferase) domain 1"/>
    <property type="match status" value="1"/>
</dbReference>
<keyword evidence="4" id="KW-1185">Reference proteome</keyword>
<comment type="caution">
    <text evidence="3">The sequence shown here is derived from an EMBL/GenBank/DDBJ whole genome shotgun (WGS) entry which is preliminary data.</text>
</comment>
<dbReference type="PROSITE" id="PS50011">
    <property type="entry name" value="PROTEIN_KINASE_DOM"/>
    <property type="match status" value="1"/>
</dbReference>
<dbReference type="Proteomes" id="UP001465755">
    <property type="component" value="Unassembled WGS sequence"/>
</dbReference>
<dbReference type="AlphaFoldDB" id="A0AAW1NX97"/>
<proteinExistence type="predicted"/>
<dbReference type="EMBL" id="JALJOQ010000090">
    <property type="protein sequence ID" value="KAK9799375.1"/>
    <property type="molecule type" value="Genomic_DNA"/>
</dbReference>
<evidence type="ECO:0000256" key="1">
    <source>
        <dbReference type="SAM" id="MobiDB-lite"/>
    </source>
</evidence>
<dbReference type="InterPro" id="IPR011009">
    <property type="entry name" value="Kinase-like_dom_sf"/>
</dbReference>
<dbReference type="PANTHER" id="PTHR37171">
    <property type="entry name" value="SERINE/THREONINE-PROTEIN KINASE YRZF-RELATED"/>
    <property type="match status" value="1"/>
</dbReference>
<gene>
    <name evidence="3" type="ORF">WJX73_005926</name>
</gene>